<dbReference type="GO" id="GO:0016740">
    <property type="term" value="F:transferase activity"/>
    <property type="evidence" value="ECO:0007669"/>
    <property type="project" value="UniProtKB-KW"/>
</dbReference>
<keyword evidence="6" id="KW-1185">Reference proteome</keyword>
<evidence type="ECO:0000259" key="4">
    <source>
        <dbReference type="SMART" id="SM00672"/>
    </source>
</evidence>
<dbReference type="PANTHER" id="PTHR12203:SF35">
    <property type="entry name" value="PROTEIN O-GLUCOSYLTRANSFERASE 1"/>
    <property type="match status" value="1"/>
</dbReference>
<gene>
    <name evidence="5" type="ORF">HYH03_016379</name>
</gene>
<feature type="domain" description="Glycosyl transferase CAP10" evidence="4">
    <location>
        <begin position="197"/>
        <end position="467"/>
    </location>
</feature>
<dbReference type="AlphaFoldDB" id="A0A836BRJ6"/>
<evidence type="ECO:0000256" key="3">
    <source>
        <dbReference type="SAM" id="MobiDB-lite"/>
    </source>
</evidence>
<name>A0A836BRJ6_9CHLO</name>
<evidence type="ECO:0000256" key="1">
    <source>
        <dbReference type="ARBA" id="ARBA00010118"/>
    </source>
</evidence>
<organism evidence="5 6">
    <name type="scientific">Edaphochlamys debaryana</name>
    <dbReference type="NCBI Taxonomy" id="47281"/>
    <lineage>
        <taxon>Eukaryota</taxon>
        <taxon>Viridiplantae</taxon>
        <taxon>Chlorophyta</taxon>
        <taxon>core chlorophytes</taxon>
        <taxon>Chlorophyceae</taxon>
        <taxon>CS clade</taxon>
        <taxon>Chlamydomonadales</taxon>
        <taxon>Chlamydomonadales incertae sedis</taxon>
        <taxon>Edaphochlamys</taxon>
    </lineage>
</organism>
<comment type="similarity">
    <text evidence="1">Belongs to the glycosyltransferase 90 family.</text>
</comment>
<dbReference type="Proteomes" id="UP000612055">
    <property type="component" value="Unassembled WGS sequence"/>
</dbReference>
<dbReference type="SMART" id="SM00672">
    <property type="entry name" value="CAP10"/>
    <property type="match status" value="1"/>
</dbReference>
<proteinExistence type="inferred from homology"/>
<dbReference type="InterPro" id="IPR006598">
    <property type="entry name" value="CAP10"/>
</dbReference>
<accession>A0A836BRJ6</accession>
<dbReference type="InterPro" id="IPR051091">
    <property type="entry name" value="O-Glucosyltr/Glycosyltrsf_90"/>
</dbReference>
<dbReference type="EMBL" id="JAEHOE010000140">
    <property type="protein sequence ID" value="KAG2484899.1"/>
    <property type="molecule type" value="Genomic_DNA"/>
</dbReference>
<feature type="region of interest" description="Disordered" evidence="3">
    <location>
        <begin position="1"/>
        <end position="96"/>
    </location>
</feature>
<sequence length="508" mass="56889">MSEENSSGPEPATRGAGARYPPAISADGGGAGDPVSQSTPHASEHTFKDTATEPVPGNGTHPLDGLSARKKRSRRPRVPRRPPIPRVVSRPRPPGYHQANTAYCAMSNFTDLYDTIHDDLRHWRERGITAEVMDWLTEQLPAWPWVNRAVGVAFVGGVPYITTDPEKLRIKRLSQHRFMLAAHLALFLSLQETFGPLLPDVELVVSTADMPTVITADYLNRTAAGEAPGVPPVLRFAKSDSYADILVPHIHFFARGFTQETLSRVQQSRERYPWGERNATLFGRFTGYDRLIDPRAPETFRRGANGTNICAPRELKPPTVSCETRKHFVHEWAPQAVAAGAPIDLLGARLDMFHHAHYKYLLNLDGQSISTRLEQLLATGSLVVKEEGGYRAFYYPLLKPHVHYKPFWRQGPEEVLDVLSWAARHDDEAAAIGARGQAFAQTYLHTRALVCYWFTIIKELSTLMRYTPARGSPEGGRNTRHWKPVAEFMEETGWAEIGEHGKALELWN</sequence>
<dbReference type="Pfam" id="PF05686">
    <property type="entry name" value="Glyco_transf_90"/>
    <property type="match status" value="2"/>
</dbReference>
<dbReference type="OrthoDB" id="202415at2759"/>
<evidence type="ECO:0000256" key="2">
    <source>
        <dbReference type="ARBA" id="ARBA00022679"/>
    </source>
</evidence>
<comment type="caution">
    <text evidence="5">The sequence shown here is derived from an EMBL/GenBank/DDBJ whole genome shotgun (WGS) entry which is preliminary data.</text>
</comment>
<evidence type="ECO:0000313" key="6">
    <source>
        <dbReference type="Proteomes" id="UP000612055"/>
    </source>
</evidence>
<protein>
    <recommendedName>
        <fullName evidence="4">Glycosyl transferase CAP10 domain-containing protein</fullName>
    </recommendedName>
</protein>
<reference evidence="5" key="1">
    <citation type="journal article" date="2020" name="bioRxiv">
        <title>Comparative genomics of Chlamydomonas.</title>
        <authorList>
            <person name="Craig R.J."/>
            <person name="Hasan A.R."/>
            <person name="Ness R.W."/>
            <person name="Keightley P.D."/>
        </authorList>
    </citation>
    <scope>NUCLEOTIDE SEQUENCE</scope>
    <source>
        <strain evidence="5">CCAP 11/70</strain>
    </source>
</reference>
<feature type="compositionally biased region" description="Basic and acidic residues" evidence="3">
    <location>
        <begin position="42"/>
        <end position="51"/>
    </location>
</feature>
<dbReference type="PANTHER" id="PTHR12203">
    <property type="entry name" value="KDEL LYS-ASP-GLU-LEU CONTAINING - RELATED"/>
    <property type="match status" value="1"/>
</dbReference>
<keyword evidence="2" id="KW-0808">Transferase</keyword>
<feature type="compositionally biased region" description="Basic residues" evidence="3">
    <location>
        <begin position="68"/>
        <end position="80"/>
    </location>
</feature>
<evidence type="ECO:0000313" key="5">
    <source>
        <dbReference type="EMBL" id="KAG2484899.1"/>
    </source>
</evidence>